<sequence>MSSVSFFVRGSSIENLWKLDILGIRDSVAVQSRKEMETAALNHFKETVTVNNEGRYVHLPWGIFDHILNSNDDICEDV</sequence>
<keyword evidence="2" id="KW-1185">Reference proteome</keyword>
<dbReference type="Proteomes" id="UP000887013">
    <property type="component" value="Unassembled WGS sequence"/>
</dbReference>
<accession>A0A8X6QUF2</accession>
<protein>
    <submittedName>
        <fullName evidence="1">Uncharacterized protein</fullName>
    </submittedName>
</protein>
<evidence type="ECO:0000313" key="2">
    <source>
        <dbReference type="Proteomes" id="UP000887013"/>
    </source>
</evidence>
<gene>
    <name evidence="1" type="ORF">NPIL_24541</name>
</gene>
<comment type="caution">
    <text evidence="1">The sequence shown here is derived from an EMBL/GenBank/DDBJ whole genome shotgun (WGS) entry which is preliminary data.</text>
</comment>
<proteinExistence type="predicted"/>
<dbReference type="EMBL" id="BMAW01131525">
    <property type="protein sequence ID" value="GFU39816.1"/>
    <property type="molecule type" value="Genomic_DNA"/>
</dbReference>
<name>A0A8X6QUF2_NEPPI</name>
<organism evidence="1 2">
    <name type="scientific">Nephila pilipes</name>
    <name type="common">Giant wood spider</name>
    <name type="synonym">Nephila maculata</name>
    <dbReference type="NCBI Taxonomy" id="299642"/>
    <lineage>
        <taxon>Eukaryota</taxon>
        <taxon>Metazoa</taxon>
        <taxon>Ecdysozoa</taxon>
        <taxon>Arthropoda</taxon>
        <taxon>Chelicerata</taxon>
        <taxon>Arachnida</taxon>
        <taxon>Araneae</taxon>
        <taxon>Araneomorphae</taxon>
        <taxon>Entelegynae</taxon>
        <taxon>Araneoidea</taxon>
        <taxon>Nephilidae</taxon>
        <taxon>Nephila</taxon>
    </lineage>
</organism>
<dbReference type="AlphaFoldDB" id="A0A8X6QUF2"/>
<reference evidence="1" key="1">
    <citation type="submission" date="2020-08" db="EMBL/GenBank/DDBJ databases">
        <title>Multicomponent nature underlies the extraordinary mechanical properties of spider dragline silk.</title>
        <authorList>
            <person name="Kono N."/>
            <person name="Nakamura H."/>
            <person name="Mori M."/>
            <person name="Yoshida Y."/>
            <person name="Ohtoshi R."/>
            <person name="Malay A.D."/>
            <person name="Moran D.A.P."/>
            <person name="Tomita M."/>
            <person name="Numata K."/>
            <person name="Arakawa K."/>
        </authorList>
    </citation>
    <scope>NUCLEOTIDE SEQUENCE</scope>
</reference>
<dbReference type="OrthoDB" id="6765836at2759"/>
<evidence type="ECO:0000313" key="1">
    <source>
        <dbReference type="EMBL" id="GFU39816.1"/>
    </source>
</evidence>